<feature type="domain" description="CN hydrolase" evidence="2">
    <location>
        <begin position="1"/>
        <end position="246"/>
    </location>
</feature>
<organism evidence="3 4">
    <name type="scientific">Campylobacter anatolicus</name>
    <dbReference type="NCBI Taxonomy" id="2829105"/>
    <lineage>
        <taxon>Bacteria</taxon>
        <taxon>Pseudomonadati</taxon>
        <taxon>Campylobacterota</taxon>
        <taxon>Epsilonproteobacteria</taxon>
        <taxon>Campylobacterales</taxon>
        <taxon>Campylobacteraceae</taxon>
        <taxon>Campylobacter</taxon>
    </lineage>
</organism>
<dbReference type="SUPFAM" id="SSF56317">
    <property type="entry name" value="Carbon-nitrogen hydrolase"/>
    <property type="match status" value="1"/>
</dbReference>
<reference evidence="3 4" key="1">
    <citation type="submission" date="2021-04" db="EMBL/GenBank/DDBJ databases">
        <title>Molecular and phenotypic characterization and identification of bacterial isolates recovered from the Anatolian ground squirrels (Spermophilus xanthoprymnus) and which have the potential to form a new species in the Campylobacter genus.</title>
        <authorList>
            <person name="Aydin F."/>
            <person name="Abay S."/>
            <person name="Kayman T."/>
            <person name="Karakaya E."/>
            <person name="Mustak H.K."/>
            <person name="Mustak I.B."/>
            <person name="Bilgin N."/>
            <person name="Duzler A."/>
            <person name="Sahin O."/>
            <person name="Guran O."/>
            <person name="Saticioglu I.B."/>
        </authorList>
    </citation>
    <scope>NUCLEOTIDE SEQUENCE [LARGE SCALE GENOMIC DNA]</scope>
    <source>
        <strain evidence="4">faydin-G24</strain>
    </source>
</reference>
<evidence type="ECO:0000313" key="3">
    <source>
        <dbReference type="EMBL" id="MBR8463144.1"/>
    </source>
</evidence>
<keyword evidence="4" id="KW-1185">Reference proteome</keyword>
<dbReference type="PANTHER" id="PTHR43674:SF2">
    <property type="entry name" value="BETA-UREIDOPROPIONASE"/>
    <property type="match status" value="1"/>
</dbReference>
<dbReference type="Gene3D" id="3.60.110.10">
    <property type="entry name" value="Carbon-nitrogen hydrolase"/>
    <property type="match status" value="1"/>
</dbReference>
<dbReference type="Pfam" id="PF00795">
    <property type="entry name" value="CN_hydrolase"/>
    <property type="match status" value="1"/>
</dbReference>
<keyword evidence="1 3" id="KW-0378">Hydrolase</keyword>
<evidence type="ECO:0000259" key="2">
    <source>
        <dbReference type="PROSITE" id="PS50263"/>
    </source>
</evidence>
<comment type="caution">
    <text evidence="3">The sequence shown here is derived from an EMBL/GenBank/DDBJ whole genome shotgun (WGS) entry which is preliminary data.</text>
</comment>
<dbReference type="InterPro" id="IPR036526">
    <property type="entry name" value="C-N_Hydrolase_sf"/>
</dbReference>
<dbReference type="RefSeq" id="WP_212141389.1">
    <property type="nucleotide sequence ID" value="NZ_JAGSSW010000001.1"/>
</dbReference>
<dbReference type="GO" id="GO:0016787">
    <property type="term" value="F:hydrolase activity"/>
    <property type="evidence" value="ECO:0007669"/>
    <property type="project" value="UniProtKB-KW"/>
</dbReference>
<dbReference type="InterPro" id="IPR003010">
    <property type="entry name" value="C-N_Hydrolase"/>
</dbReference>
<dbReference type="EMBL" id="JAGSSW010000001">
    <property type="protein sequence ID" value="MBR8463144.1"/>
    <property type="molecule type" value="Genomic_DNA"/>
</dbReference>
<dbReference type="PANTHER" id="PTHR43674">
    <property type="entry name" value="NITRILASE C965.09-RELATED"/>
    <property type="match status" value="1"/>
</dbReference>
<protein>
    <submittedName>
        <fullName evidence="3">Carbon-nitrogen hydrolase family protein</fullName>
    </submittedName>
</protein>
<name>A0ABS5HFU1_9BACT</name>
<sequence>MSKICALQLPTLPLSEARLDYYLKICADESAKLVVLGEYVLNSFFKELEMMPKNMIKAQSEQKIQSLANLAKKYELTIIAPIVSFRGGDMFKSVAKFSPSQTRLYDQQILMPYSHWNESKFYANKFERDLNFAFFTHERLKVGVLSGFETHFDTSWAAMSAKKVDVVIVPCANTFQTQRRWEELLKMRAFTHNVYVLRVNRIGTYKQKDTDENWSFYGDSFLVTPFGEISQRLGEGEEMLVLDIDKRQVSAARKLWGFDSIVAKFE</sequence>
<proteinExistence type="predicted"/>
<dbReference type="InterPro" id="IPR050345">
    <property type="entry name" value="Aliph_Amidase/BUP"/>
</dbReference>
<gene>
    <name evidence="3" type="ORF">KDD93_00960</name>
</gene>
<dbReference type="PROSITE" id="PS50263">
    <property type="entry name" value="CN_HYDROLASE"/>
    <property type="match status" value="1"/>
</dbReference>
<dbReference type="CDD" id="cd07197">
    <property type="entry name" value="nitrilase"/>
    <property type="match status" value="1"/>
</dbReference>
<accession>A0ABS5HFU1</accession>
<dbReference type="Proteomes" id="UP000682951">
    <property type="component" value="Unassembled WGS sequence"/>
</dbReference>
<evidence type="ECO:0000256" key="1">
    <source>
        <dbReference type="ARBA" id="ARBA00022801"/>
    </source>
</evidence>
<evidence type="ECO:0000313" key="4">
    <source>
        <dbReference type="Proteomes" id="UP000682951"/>
    </source>
</evidence>